<feature type="compositionally biased region" description="Polar residues" evidence="1">
    <location>
        <begin position="1"/>
        <end position="10"/>
    </location>
</feature>
<reference evidence="2 3" key="1">
    <citation type="submission" date="2021-05" db="EMBL/GenBank/DDBJ databases">
        <title>Whole genome sequence of Curtobacterium flaccumfaciens pv. flaccumfaciens strain CFBP 8819.</title>
        <authorList>
            <person name="Osdaghi E."/>
            <person name="Taghouti G."/>
            <person name="Portier P."/>
            <person name="Fazliarab A."/>
            <person name="Taghavi S.M."/>
            <person name="Briand M."/>
            <person name="Le-Saux M."/>
            <person name="Jacques M.-A."/>
        </authorList>
    </citation>
    <scope>NUCLEOTIDE SEQUENCE [LARGE SCALE GENOMIC DNA]</scope>
    <source>
        <strain evidence="2 3">CFBP 8819</strain>
    </source>
</reference>
<protein>
    <submittedName>
        <fullName evidence="2">Uncharacterized protein</fullName>
    </submittedName>
</protein>
<proteinExistence type="predicted"/>
<name>A0ABS5VFW7_9MICO</name>
<dbReference type="EMBL" id="JAHEWS010000008">
    <property type="protein sequence ID" value="MBT1587615.1"/>
    <property type="molecule type" value="Genomic_DNA"/>
</dbReference>
<evidence type="ECO:0000256" key="1">
    <source>
        <dbReference type="SAM" id="MobiDB-lite"/>
    </source>
</evidence>
<evidence type="ECO:0000313" key="3">
    <source>
        <dbReference type="Proteomes" id="UP001519641"/>
    </source>
</evidence>
<gene>
    <name evidence="2" type="ORF">KK097_07270</name>
</gene>
<keyword evidence="3" id="KW-1185">Reference proteome</keyword>
<dbReference type="Proteomes" id="UP001519641">
    <property type="component" value="Unassembled WGS sequence"/>
</dbReference>
<comment type="caution">
    <text evidence="2">The sequence shown here is derived from an EMBL/GenBank/DDBJ whole genome shotgun (WGS) entry which is preliminary data.</text>
</comment>
<sequence>MGDSTATTFRESVLEQGPADVANPVVARSSRPGGARFDRGLFAGRRVLPEPALQQG</sequence>
<feature type="region of interest" description="Disordered" evidence="1">
    <location>
        <begin position="1"/>
        <end position="37"/>
    </location>
</feature>
<dbReference type="RefSeq" id="WP_214544193.1">
    <property type="nucleotide sequence ID" value="NZ_JAHEWS010000008.1"/>
</dbReference>
<evidence type="ECO:0000313" key="2">
    <source>
        <dbReference type="EMBL" id="MBT1587615.1"/>
    </source>
</evidence>
<accession>A0ABS5VFW7</accession>
<organism evidence="2 3">
    <name type="scientific">Curtobacterium aurantiacum</name>
    <dbReference type="NCBI Taxonomy" id="3236919"/>
    <lineage>
        <taxon>Bacteria</taxon>
        <taxon>Bacillati</taxon>
        <taxon>Actinomycetota</taxon>
        <taxon>Actinomycetes</taxon>
        <taxon>Micrococcales</taxon>
        <taxon>Microbacteriaceae</taxon>
        <taxon>Curtobacterium</taxon>
    </lineage>
</organism>